<dbReference type="GO" id="GO:0004177">
    <property type="term" value="F:aminopeptidase activity"/>
    <property type="evidence" value="ECO:0007669"/>
    <property type="project" value="UniProtKB-EC"/>
</dbReference>
<dbReference type="InterPro" id="IPR050266">
    <property type="entry name" value="AB_hydrolase_sf"/>
</dbReference>
<dbReference type="SUPFAM" id="SSF53474">
    <property type="entry name" value="alpha/beta-Hydrolases"/>
    <property type="match status" value="1"/>
</dbReference>
<keyword evidence="4" id="KW-0812">Transmembrane</keyword>
<feature type="domain" description="AB hydrolase-1" evidence="5">
    <location>
        <begin position="142"/>
        <end position="244"/>
    </location>
</feature>
<dbReference type="Pfam" id="PF00561">
    <property type="entry name" value="Abhydrolase_1"/>
    <property type="match status" value="1"/>
</dbReference>
<reference evidence="6 7" key="1">
    <citation type="submission" date="2016-10" db="EMBL/GenBank/DDBJ databases">
        <authorList>
            <person name="de Groot N.N."/>
        </authorList>
    </citation>
    <scope>NUCLEOTIDE SEQUENCE [LARGE SCALE GENOMIC DNA]</scope>
    <source>
        <strain evidence="6 7">CGMCC 4.7037</strain>
    </source>
</reference>
<dbReference type="GO" id="GO:0006508">
    <property type="term" value="P:proteolysis"/>
    <property type="evidence" value="ECO:0007669"/>
    <property type="project" value="InterPro"/>
</dbReference>
<dbReference type="PANTHER" id="PTHR43798">
    <property type="entry name" value="MONOACYLGLYCEROL LIPASE"/>
    <property type="match status" value="1"/>
</dbReference>
<dbReference type="Proteomes" id="UP000236732">
    <property type="component" value="Unassembled WGS sequence"/>
</dbReference>
<keyword evidence="4" id="KW-1133">Transmembrane helix</keyword>
<keyword evidence="7" id="KW-1185">Reference proteome</keyword>
<evidence type="ECO:0000256" key="1">
    <source>
        <dbReference type="ARBA" id="ARBA00010088"/>
    </source>
</evidence>
<feature type="region of interest" description="Disordered" evidence="3">
    <location>
        <begin position="318"/>
        <end position="348"/>
    </location>
</feature>
<evidence type="ECO:0000256" key="2">
    <source>
        <dbReference type="ARBA" id="ARBA00022801"/>
    </source>
</evidence>
<sequence length="444" mass="45935">MCTTVPFVASFARLAGRVVVGAGVLALSPVLGLAALAGTAMVGLEPKVFAVCGLAVFASVFFLGLLLCVPRPGATWGRWLRALVVLGVEAAVVWQVSTATLNPAAGQPPPAKVAGQREWRLTTGSELAYVRRAPKRVTRAEPVVFLHGGPGVADLAANAAFYGRLASAGFQVYVYDQLGAGRSARLTDPGGYGLTRDVADLEAIRRTVGADRLNLVAQGYGAQLAAAYLAEHPDRVARAVLYSPAGLSPGRTTTGRTSTDRPGSTALLGPAGMLGPAGVPDPRTLALSTLLRVDPQAAHAFAGDHELDAHLTLIRHQTSHPCPAPTAPAASKSPAPSKAAGPFDGSESQGDVVGGYVGWAGRLTPSSLRSDLAGVKAPVLVVKGACDEQSWSAAMAYRHALPTSRFTYVTDSAAYLTALRTFLTDRPVTPYDGDTPPASYRGPA</sequence>
<feature type="transmembrane region" description="Helical" evidence="4">
    <location>
        <begin position="48"/>
        <end position="67"/>
    </location>
</feature>
<dbReference type="AlphaFoldDB" id="A0A1H6EH45"/>
<evidence type="ECO:0000256" key="4">
    <source>
        <dbReference type="SAM" id="Phobius"/>
    </source>
</evidence>
<accession>A0A1H6EH45</accession>
<dbReference type="GO" id="GO:0016020">
    <property type="term" value="C:membrane"/>
    <property type="evidence" value="ECO:0007669"/>
    <property type="project" value="TreeGrafter"/>
</dbReference>
<evidence type="ECO:0000259" key="5">
    <source>
        <dbReference type="Pfam" id="PF00561"/>
    </source>
</evidence>
<protein>
    <submittedName>
        <fullName evidence="6">Proline iminopeptidase</fullName>
    </submittedName>
</protein>
<organism evidence="6 7">
    <name type="scientific">Nonomuraea solani</name>
    <dbReference type="NCBI Taxonomy" id="1144553"/>
    <lineage>
        <taxon>Bacteria</taxon>
        <taxon>Bacillati</taxon>
        <taxon>Actinomycetota</taxon>
        <taxon>Actinomycetes</taxon>
        <taxon>Streptosporangiales</taxon>
        <taxon>Streptosporangiaceae</taxon>
        <taxon>Nonomuraea</taxon>
    </lineage>
</organism>
<name>A0A1H6EH45_9ACTN</name>
<gene>
    <name evidence="6" type="ORF">SAMN05444920_110239</name>
</gene>
<dbReference type="PRINTS" id="PR00793">
    <property type="entry name" value="PROAMNOPTASE"/>
</dbReference>
<evidence type="ECO:0000313" key="7">
    <source>
        <dbReference type="Proteomes" id="UP000236732"/>
    </source>
</evidence>
<keyword evidence="2" id="KW-0378">Hydrolase</keyword>
<evidence type="ECO:0000256" key="3">
    <source>
        <dbReference type="SAM" id="MobiDB-lite"/>
    </source>
</evidence>
<comment type="similarity">
    <text evidence="1">Belongs to the peptidase S33 family.</text>
</comment>
<dbReference type="Gene3D" id="3.40.50.1820">
    <property type="entry name" value="alpha/beta hydrolase"/>
    <property type="match status" value="1"/>
</dbReference>
<dbReference type="InterPro" id="IPR000073">
    <property type="entry name" value="AB_hydrolase_1"/>
</dbReference>
<dbReference type="EMBL" id="FNVT01000010">
    <property type="protein sequence ID" value="SEG97160.1"/>
    <property type="molecule type" value="Genomic_DNA"/>
</dbReference>
<feature type="transmembrane region" description="Helical" evidence="4">
    <location>
        <begin position="18"/>
        <end position="42"/>
    </location>
</feature>
<dbReference type="PANTHER" id="PTHR43798:SF33">
    <property type="entry name" value="HYDROLASE, PUTATIVE (AFU_ORTHOLOGUE AFUA_2G14860)-RELATED"/>
    <property type="match status" value="1"/>
</dbReference>
<keyword evidence="4" id="KW-0472">Membrane</keyword>
<dbReference type="InterPro" id="IPR029058">
    <property type="entry name" value="AB_hydrolase_fold"/>
</dbReference>
<proteinExistence type="inferred from homology"/>
<dbReference type="InterPro" id="IPR002410">
    <property type="entry name" value="Peptidase_S33"/>
</dbReference>
<evidence type="ECO:0000313" key="6">
    <source>
        <dbReference type="EMBL" id="SEG97160.1"/>
    </source>
</evidence>
<feature type="transmembrane region" description="Helical" evidence="4">
    <location>
        <begin position="79"/>
        <end position="97"/>
    </location>
</feature>
<feature type="compositionally biased region" description="Low complexity" evidence="3">
    <location>
        <begin position="327"/>
        <end position="342"/>
    </location>
</feature>